<dbReference type="EMBL" id="BAAABM010000017">
    <property type="protein sequence ID" value="GAA0336360.1"/>
    <property type="molecule type" value="Genomic_DNA"/>
</dbReference>
<dbReference type="PANTHER" id="PTHR48100:SF1">
    <property type="entry name" value="HISTIDINE PHOSPHATASE FAMILY PROTEIN-RELATED"/>
    <property type="match status" value="1"/>
</dbReference>
<dbReference type="PROSITE" id="PS00175">
    <property type="entry name" value="PG_MUTASE"/>
    <property type="match status" value="1"/>
</dbReference>
<proteinExistence type="predicted"/>
<keyword evidence="2" id="KW-0413">Isomerase</keyword>
<dbReference type="InterPro" id="IPR013078">
    <property type="entry name" value="His_Pase_superF_clade-1"/>
</dbReference>
<comment type="caution">
    <text evidence="3">The sequence shown here is derived from an EMBL/GenBank/DDBJ whole genome shotgun (WGS) entry which is preliminary data.</text>
</comment>
<evidence type="ECO:0000313" key="3">
    <source>
        <dbReference type="EMBL" id="GAA0336360.1"/>
    </source>
</evidence>
<evidence type="ECO:0000313" key="4">
    <source>
        <dbReference type="Proteomes" id="UP001501822"/>
    </source>
</evidence>
<dbReference type="InterPro" id="IPR029033">
    <property type="entry name" value="His_PPase_superfam"/>
</dbReference>
<gene>
    <name evidence="3" type="ORF">GCM10010151_27500</name>
</gene>
<reference evidence="4" key="1">
    <citation type="journal article" date="2019" name="Int. J. Syst. Evol. Microbiol.">
        <title>The Global Catalogue of Microorganisms (GCM) 10K type strain sequencing project: providing services to taxonomists for standard genome sequencing and annotation.</title>
        <authorList>
            <consortium name="The Broad Institute Genomics Platform"/>
            <consortium name="The Broad Institute Genome Sequencing Center for Infectious Disease"/>
            <person name="Wu L."/>
            <person name="Ma J."/>
        </authorList>
    </citation>
    <scope>NUCLEOTIDE SEQUENCE [LARGE SCALE GENOMIC DNA]</scope>
    <source>
        <strain evidence="4">JCM 3146</strain>
    </source>
</reference>
<dbReference type="Pfam" id="PF00300">
    <property type="entry name" value="His_Phos_1"/>
    <property type="match status" value="1"/>
</dbReference>
<dbReference type="SMART" id="SM00855">
    <property type="entry name" value="PGAM"/>
    <property type="match status" value="1"/>
</dbReference>
<keyword evidence="4" id="KW-1185">Reference proteome</keyword>
<dbReference type="SUPFAM" id="SSF53254">
    <property type="entry name" value="Phosphoglycerate mutase-like"/>
    <property type="match status" value="1"/>
</dbReference>
<dbReference type="InterPro" id="IPR001345">
    <property type="entry name" value="PG/BPGM_mutase_AS"/>
</dbReference>
<dbReference type="Proteomes" id="UP001501822">
    <property type="component" value="Unassembled WGS sequence"/>
</dbReference>
<organism evidence="3 4">
    <name type="scientific">Actinoallomurus spadix</name>
    <dbReference type="NCBI Taxonomy" id="79912"/>
    <lineage>
        <taxon>Bacteria</taxon>
        <taxon>Bacillati</taxon>
        <taxon>Actinomycetota</taxon>
        <taxon>Actinomycetes</taxon>
        <taxon>Streptosporangiales</taxon>
        <taxon>Thermomonosporaceae</taxon>
        <taxon>Actinoallomurus</taxon>
    </lineage>
</organism>
<evidence type="ECO:0000256" key="1">
    <source>
        <dbReference type="ARBA" id="ARBA00023152"/>
    </source>
</evidence>
<dbReference type="RefSeq" id="WP_252807178.1">
    <property type="nucleotide sequence ID" value="NZ_BAAABM010000017.1"/>
</dbReference>
<name>A0ABP3G6B6_9ACTN</name>
<dbReference type="Gene3D" id="3.40.50.1240">
    <property type="entry name" value="Phosphoglycerate mutase-like"/>
    <property type="match status" value="1"/>
</dbReference>
<keyword evidence="1" id="KW-0324">Glycolysis</keyword>
<sequence length="231" mass="25673">MRSLQWLGMARHGESTGNVASHDAAARGLEAVDMTLRDADVPLSQLGREQAAALGRRLAALPSEERPTAVVCSPYLRARDTARLALEQLAGPPPVVLDERLRDRELGVLFMLTQHGVQARHPEEAERKRRLGKFYYRPPAGESWADVALRLRSVLADLDREHPGGRVLVVAHDAIVVLTRYIIERLSEEELLDIERTVVANASLTVWAREDEGLRLVTFNDTSHLKDAGLL</sequence>
<dbReference type="CDD" id="cd07067">
    <property type="entry name" value="HP_PGM_like"/>
    <property type="match status" value="1"/>
</dbReference>
<evidence type="ECO:0000256" key="2">
    <source>
        <dbReference type="ARBA" id="ARBA00023235"/>
    </source>
</evidence>
<dbReference type="PANTHER" id="PTHR48100">
    <property type="entry name" value="BROAD-SPECIFICITY PHOSPHATASE YOR283W-RELATED"/>
    <property type="match status" value="1"/>
</dbReference>
<dbReference type="InterPro" id="IPR050275">
    <property type="entry name" value="PGM_Phosphatase"/>
</dbReference>
<accession>A0ABP3G6B6</accession>
<protein>
    <submittedName>
        <fullName evidence="3">Histidine phosphatase family protein</fullName>
    </submittedName>
</protein>